<protein>
    <recommendedName>
        <fullName evidence="3">Carboxylic ester hydrolase</fullName>
        <ecNumber evidence="3">3.1.1.-</ecNumber>
    </recommendedName>
</protein>
<dbReference type="InterPro" id="IPR029058">
    <property type="entry name" value="AB_hydrolase_fold"/>
</dbReference>
<dbReference type="EC" id="3.1.1.-" evidence="3"/>
<evidence type="ECO:0000313" key="6">
    <source>
        <dbReference type="EMBL" id="KAF2825079.1"/>
    </source>
</evidence>
<accession>A0A6A6ZX01</accession>
<dbReference type="InterPro" id="IPR019819">
    <property type="entry name" value="Carboxylesterase_B_CS"/>
</dbReference>
<dbReference type="InterPro" id="IPR019826">
    <property type="entry name" value="Carboxylesterase_B_AS"/>
</dbReference>
<feature type="domain" description="Carboxylesterase type B" evidence="5">
    <location>
        <begin position="12"/>
        <end position="465"/>
    </location>
</feature>
<organism evidence="6 7">
    <name type="scientific">Ophiobolus disseminans</name>
    <dbReference type="NCBI Taxonomy" id="1469910"/>
    <lineage>
        <taxon>Eukaryota</taxon>
        <taxon>Fungi</taxon>
        <taxon>Dikarya</taxon>
        <taxon>Ascomycota</taxon>
        <taxon>Pezizomycotina</taxon>
        <taxon>Dothideomycetes</taxon>
        <taxon>Pleosporomycetidae</taxon>
        <taxon>Pleosporales</taxon>
        <taxon>Pleosporineae</taxon>
        <taxon>Phaeosphaeriaceae</taxon>
        <taxon>Ophiobolus</taxon>
    </lineage>
</organism>
<sequence length="553" mass="59697">MLVAALAKLDDGTYEGIFNASTGLNVFKGIRFAAPPTDSLRWQAPQKPKQSTSPNITATAFGSVCPHSFRAGQSSRALPSDMSEDCLFLNVYAPHNGSGLPVLVHIHGGGYGVGDGRQDLTNLITANGNTFIAVSIQYRLGAFGFLAGDEVFRHGVVNAALLDQQFALQWVQDNIDEFGGDPRKVTIFGISAGGGSVMLHDMAYGGTQGTSLFNNSISFSPYLPQQYNYNDWIPTQGYYAFAAHAGCAATWAYGNTSETIFQCLVSKDTDTLQAASNAISSSGLYGTWAFLPVTDGDLVPSRPSYALFNGKLNGVNQLTSNVAEESFVFVPQNIESEECLRTWIRRVFPLFDDQDVSALLLQYPHQDSSGKRARHATSGTSSPSALGTSATASGYQQLANLVYAESTFVCPSYWLAQAYNTEGKRGFKKQFSVPIALHGYDGVALFGNTRLSIHGDELVSALQSAIGRYVRTGDPGWLPYTSPEYPMFNVNQTGGREVPVESTLDPSLNTLGASWSIGPDLHVDFSIVNGYTWEGGRGARCEFWKQIAAKVPM</sequence>
<dbReference type="PROSITE" id="PS00122">
    <property type="entry name" value="CARBOXYLESTERASE_B_1"/>
    <property type="match status" value="1"/>
</dbReference>
<dbReference type="Pfam" id="PF00135">
    <property type="entry name" value="COesterase"/>
    <property type="match status" value="1"/>
</dbReference>
<keyword evidence="2 3" id="KW-0378">Hydrolase</keyword>
<proteinExistence type="inferred from homology"/>
<dbReference type="InterPro" id="IPR002018">
    <property type="entry name" value="CarbesteraseB"/>
</dbReference>
<dbReference type="OrthoDB" id="408631at2759"/>
<comment type="similarity">
    <text evidence="1 3">Belongs to the type-B carboxylesterase/lipase family.</text>
</comment>
<dbReference type="PANTHER" id="PTHR11559">
    <property type="entry name" value="CARBOXYLESTERASE"/>
    <property type="match status" value="1"/>
</dbReference>
<dbReference type="InterPro" id="IPR050309">
    <property type="entry name" value="Type-B_Carboxylest/Lipase"/>
</dbReference>
<reference evidence="6" key="1">
    <citation type="journal article" date="2020" name="Stud. Mycol.">
        <title>101 Dothideomycetes genomes: a test case for predicting lifestyles and emergence of pathogens.</title>
        <authorList>
            <person name="Haridas S."/>
            <person name="Albert R."/>
            <person name="Binder M."/>
            <person name="Bloem J."/>
            <person name="Labutti K."/>
            <person name="Salamov A."/>
            <person name="Andreopoulos B."/>
            <person name="Baker S."/>
            <person name="Barry K."/>
            <person name="Bills G."/>
            <person name="Bluhm B."/>
            <person name="Cannon C."/>
            <person name="Castanera R."/>
            <person name="Culley D."/>
            <person name="Daum C."/>
            <person name="Ezra D."/>
            <person name="Gonzalez J."/>
            <person name="Henrissat B."/>
            <person name="Kuo A."/>
            <person name="Liang C."/>
            <person name="Lipzen A."/>
            <person name="Lutzoni F."/>
            <person name="Magnuson J."/>
            <person name="Mondo S."/>
            <person name="Nolan M."/>
            <person name="Ohm R."/>
            <person name="Pangilinan J."/>
            <person name="Park H.-J."/>
            <person name="Ramirez L."/>
            <person name="Alfaro M."/>
            <person name="Sun H."/>
            <person name="Tritt A."/>
            <person name="Yoshinaga Y."/>
            <person name="Zwiers L.-H."/>
            <person name="Turgeon B."/>
            <person name="Goodwin S."/>
            <person name="Spatafora J."/>
            <person name="Crous P."/>
            <person name="Grigoriev I."/>
        </authorList>
    </citation>
    <scope>NUCLEOTIDE SEQUENCE</scope>
    <source>
        <strain evidence="6">CBS 113818</strain>
    </source>
</reference>
<dbReference type="GO" id="GO:0016787">
    <property type="term" value="F:hydrolase activity"/>
    <property type="evidence" value="ECO:0007669"/>
    <property type="project" value="UniProtKB-KW"/>
</dbReference>
<evidence type="ECO:0000259" key="5">
    <source>
        <dbReference type="Pfam" id="PF00135"/>
    </source>
</evidence>
<keyword evidence="7" id="KW-1185">Reference proteome</keyword>
<dbReference type="AlphaFoldDB" id="A0A6A6ZX01"/>
<dbReference type="Proteomes" id="UP000799424">
    <property type="component" value="Unassembled WGS sequence"/>
</dbReference>
<feature type="compositionally biased region" description="Polar residues" evidence="4">
    <location>
        <begin position="377"/>
        <end position="388"/>
    </location>
</feature>
<evidence type="ECO:0000256" key="1">
    <source>
        <dbReference type="ARBA" id="ARBA00005964"/>
    </source>
</evidence>
<evidence type="ECO:0000256" key="4">
    <source>
        <dbReference type="SAM" id="MobiDB-lite"/>
    </source>
</evidence>
<name>A0A6A6ZX01_9PLEO</name>
<evidence type="ECO:0000256" key="2">
    <source>
        <dbReference type="ARBA" id="ARBA00022801"/>
    </source>
</evidence>
<evidence type="ECO:0000256" key="3">
    <source>
        <dbReference type="RuleBase" id="RU361235"/>
    </source>
</evidence>
<dbReference type="PROSITE" id="PS00941">
    <property type="entry name" value="CARBOXYLESTERASE_B_2"/>
    <property type="match status" value="1"/>
</dbReference>
<dbReference type="Gene3D" id="3.40.50.1820">
    <property type="entry name" value="alpha/beta hydrolase"/>
    <property type="match status" value="1"/>
</dbReference>
<dbReference type="SUPFAM" id="SSF53474">
    <property type="entry name" value="alpha/beta-Hydrolases"/>
    <property type="match status" value="1"/>
</dbReference>
<gene>
    <name evidence="6" type="ORF">CC86DRAFT_295289</name>
</gene>
<evidence type="ECO:0000313" key="7">
    <source>
        <dbReference type="Proteomes" id="UP000799424"/>
    </source>
</evidence>
<feature type="region of interest" description="Disordered" evidence="4">
    <location>
        <begin position="369"/>
        <end position="388"/>
    </location>
</feature>
<dbReference type="EMBL" id="MU006228">
    <property type="protein sequence ID" value="KAF2825079.1"/>
    <property type="molecule type" value="Genomic_DNA"/>
</dbReference>